<evidence type="ECO:0000256" key="1">
    <source>
        <dbReference type="SAM" id="MobiDB-lite"/>
    </source>
</evidence>
<evidence type="ECO:0000313" key="3">
    <source>
        <dbReference type="EMBL" id="PYF05285.1"/>
    </source>
</evidence>
<dbReference type="Proteomes" id="UP000248148">
    <property type="component" value="Unassembled WGS sequence"/>
</dbReference>
<feature type="signal peptide" evidence="2">
    <location>
        <begin position="1"/>
        <end position="19"/>
    </location>
</feature>
<gene>
    <name evidence="3" type="ORF">BJ122_10122</name>
</gene>
<reference evidence="3 4" key="1">
    <citation type="submission" date="2018-06" db="EMBL/GenBank/DDBJ databases">
        <title>Genomic Encyclopedia of Archaeal and Bacterial Type Strains, Phase II (KMG-II): from individual species to whole genera.</title>
        <authorList>
            <person name="Goeker M."/>
        </authorList>
    </citation>
    <scope>NUCLEOTIDE SEQUENCE [LARGE SCALE GENOMIC DNA]</scope>
    <source>
        <strain evidence="3 4">JCM 11668</strain>
    </source>
</reference>
<evidence type="ECO:0000313" key="4">
    <source>
        <dbReference type="Proteomes" id="UP000248148"/>
    </source>
</evidence>
<comment type="caution">
    <text evidence="3">The sequence shown here is derived from an EMBL/GenBank/DDBJ whole genome shotgun (WGS) entry which is preliminary data.</text>
</comment>
<dbReference type="AlphaFoldDB" id="A0A318TTU3"/>
<protein>
    <submittedName>
        <fullName evidence="3">Uncharacterized protein</fullName>
    </submittedName>
</protein>
<feature type="region of interest" description="Disordered" evidence="1">
    <location>
        <begin position="57"/>
        <end position="76"/>
    </location>
</feature>
<dbReference type="EMBL" id="QJTI01000001">
    <property type="protein sequence ID" value="PYF05285.1"/>
    <property type="molecule type" value="Genomic_DNA"/>
</dbReference>
<accession>A0A318TTU3</accession>
<name>A0A318TTU3_9BRAD</name>
<evidence type="ECO:0000256" key="2">
    <source>
        <dbReference type="SAM" id="SignalP"/>
    </source>
</evidence>
<sequence length="76" mass="8339">MAAAVVALGLLTSPAIVRAAPPTVVPSPGYDLRLQESRRARAAEHYAPSYYGAPVQVAPRATRPPDRWKSRPRRLY</sequence>
<keyword evidence="4" id="KW-1185">Reference proteome</keyword>
<feature type="chain" id="PRO_5016259273" evidence="2">
    <location>
        <begin position="20"/>
        <end position="76"/>
    </location>
</feature>
<organism evidence="3 4">
    <name type="scientific">Rhodopseudomonas faecalis</name>
    <dbReference type="NCBI Taxonomy" id="99655"/>
    <lineage>
        <taxon>Bacteria</taxon>
        <taxon>Pseudomonadati</taxon>
        <taxon>Pseudomonadota</taxon>
        <taxon>Alphaproteobacteria</taxon>
        <taxon>Hyphomicrobiales</taxon>
        <taxon>Nitrobacteraceae</taxon>
        <taxon>Rhodopseudomonas</taxon>
    </lineage>
</organism>
<proteinExistence type="predicted"/>
<keyword evidence="2" id="KW-0732">Signal</keyword>